<keyword evidence="1" id="KW-1133">Transmembrane helix</keyword>
<protein>
    <submittedName>
        <fullName evidence="2">Uncharacterized protein</fullName>
    </submittedName>
</protein>
<keyword evidence="1" id="KW-0472">Membrane</keyword>
<keyword evidence="1" id="KW-0812">Transmembrane</keyword>
<name>A0A147BKK2_IXORI</name>
<evidence type="ECO:0000256" key="1">
    <source>
        <dbReference type="SAM" id="Phobius"/>
    </source>
</evidence>
<proteinExistence type="predicted"/>
<sequence length="132" mass="14453">MFATTCCTGTLFLSPQCCTVSMTRPTLNGLNSFRTTTFWFCLSFGATLPPYVLRASPTRPQIACAMSLATIVGFVCFIILSAWEEPMVVPRFTWYLPPPMSENFGLPSAWGSDIVADTSSTEKASKRFQVGA</sequence>
<reference evidence="2" key="1">
    <citation type="journal article" date="2018" name="PLoS Negl. Trop. Dis.">
        <title>Sialome diversity of ticks revealed by RNAseq of single tick salivary glands.</title>
        <authorList>
            <person name="Perner J."/>
            <person name="Kropackova S."/>
            <person name="Kopacek P."/>
            <person name="Ribeiro J.M."/>
        </authorList>
    </citation>
    <scope>NUCLEOTIDE SEQUENCE</scope>
    <source>
        <strain evidence="2">Siblings of single egg batch collected in Ceske Budejovice</strain>
        <tissue evidence="2">Salivary glands</tissue>
    </source>
</reference>
<feature type="transmembrane region" description="Helical" evidence="1">
    <location>
        <begin position="62"/>
        <end position="83"/>
    </location>
</feature>
<dbReference type="AlphaFoldDB" id="A0A147BKK2"/>
<dbReference type="EMBL" id="GEGO01004075">
    <property type="protein sequence ID" value="JAR91329.1"/>
    <property type="molecule type" value="Transcribed_RNA"/>
</dbReference>
<feature type="transmembrane region" description="Helical" evidence="1">
    <location>
        <begin position="35"/>
        <end position="53"/>
    </location>
</feature>
<evidence type="ECO:0000313" key="2">
    <source>
        <dbReference type="EMBL" id="JAR91329.1"/>
    </source>
</evidence>
<organism evidence="2">
    <name type="scientific">Ixodes ricinus</name>
    <name type="common">Common tick</name>
    <name type="synonym">Acarus ricinus</name>
    <dbReference type="NCBI Taxonomy" id="34613"/>
    <lineage>
        <taxon>Eukaryota</taxon>
        <taxon>Metazoa</taxon>
        <taxon>Ecdysozoa</taxon>
        <taxon>Arthropoda</taxon>
        <taxon>Chelicerata</taxon>
        <taxon>Arachnida</taxon>
        <taxon>Acari</taxon>
        <taxon>Parasitiformes</taxon>
        <taxon>Ixodida</taxon>
        <taxon>Ixodoidea</taxon>
        <taxon>Ixodidae</taxon>
        <taxon>Ixodinae</taxon>
        <taxon>Ixodes</taxon>
    </lineage>
</organism>
<accession>A0A147BKK2</accession>